<feature type="transmembrane region" description="Helical" evidence="7">
    <location>
        <begin position="754"/>
        <end position="777"/>
    </location>
</feature>
<feature type="region of interest" description="Disordered" evidence="6">
    <location>
        <begin position="36"/>
        <end position="65"/>
    </location>
</feature>
<reference evidence="9" key="1">
    <citation type="journal article" date="2020" name="mSystems">
        <title>Genome- and Community-Level Interaction Insights into Carbon Utilization and Element Cycling Functions of Hydrothermarchaeota in Hydrothermal Sediment.</title>
        <authorList>
            <person name="Zhou Z."/>
            <person name="Liu Y."/>
            <person name="Xu W."/>
            <person name="Pan J."/>
            <person name="Luo Z.H."/>
            <person name="Li M."/>
        </authorList>
    </citation>
    <scope>NUCLEOTIDE SEQUENCE [LARGE SCALE GENOMIC DNA]</scope>
    <source>
        <strain evidence="9">SpSt-508</strain>
    </source>
</reference>
<dbReference type="PANTHER" id="PTHR32234:SF0">
    <property type="entry name" value="THIOL:DISULFIDE INTERCHANGE PROTEIN DSBD"/>
    <property type="match status" value="1"/>
</dbReference>
<evidence type="ECO:0000256" key="4">
    <source>
        <dbReference type="ARBA" id="ARBA00022989"/>
    </source>
</evidence>
<dbReference type="GO" id="GO:0015035">
    <property type="term" value="F:protein-disulfide reductase activity"/>
    <property type="evidence" value="ECO:0007669"/>
    <property type="project" value="TreeGrafter"/>
</dbReference>
<proteinExistence type="predicted"/>
<dbReference type="InterPro" id="IPR036249">
    <property type="entry name" value="Thioredoxin-like_sf"/>
</dbReference>
<dbReference type="EMBL" id="DSVQ01000010">
    <property type="protein sequence ID" value="HGT38574.1"/>
    <property type="molecule type" value="Genomic_DNA"/>
</dbReference>
<dbReference type="PANTHER" id="PTHR32234">
    <property type="entry name" value="THIOL:DISULFIDE INTERCHANGE PROTEIN DSBD"/>
    <property type="match status" value="1"/>
</dbReference>
<name>A0A7C4LK07_9PLAN</name>
<dbReference type="AlphaFoldDB" id="A0A7C4LK07"/>
<feature type="transmembrane region" description="Helical" evidence="7">
    <location>
        <begin position="575"/>
        <end position="596"/>
    </location>
</feature>
<dbReference type="InterPro" id="IPR003834">
    <property type="entry name" value="Cyt_c_assmbl_TM_dom"/>
</dbReference>
<comment type="subcellular location">
    <subcellularLocation>
        <location evidence="1">Membrane</location>
        <topology evidence="1">Multi-pass membrane protein</topology>
    </subcellularLocation>
</comment>
<feature type="transmembrane region" description="Helical" evidence="7">
    <location>
        <begin position="539"/>
        <end position="563"/>
    </location>
</feature>
<feature type="transmembrane region" description="Helical" evidence="7">
    <location>
        <begin position="651"/>
        <end position="675"/>
    </location>
</feature>
<feature type="transmembrane region" description="Helical" evidence="7">
    <location>
        <begin position="494"/>
        <end position="527"/>
    </location>
</feature>
<evidence type="ECO:0000256" key="6">
    <source>
        <dbReference type="SAM" id="MobiDB-lite"/>
    </source>
</evidence>
<dbReference type="GO" id="GO:0045454">
    <property type="term" value="P:cell redox homeostasis"/>
    <property type="evidence" value="ECO:0007669"/>
    <property type="project" value="TreeGrafter"/>
</dbReference>
<evidence type="ECO:0000256" key="2">
    <source>
        <dbReference type="ARBA" id="ARBA00022692"/>
    </source>
</evidence>
<evidence type="ECO:0000256" key="1">
    <source>
        <dbReference type="ARBA" id="ARBA00004141"/>
    </source>
</evidence>
<keyword evidence="4 7" id="KW-1133">Transmembrane helix</keyword>
<comment type="caution">
    <text evidence="9">The sequence shown here is derived from an EMBL/GenBank/DDBJ whole genome shotgun (WGS) entry which is preliminary data.</text>
</comment>
<evidence type="ECO:0000256" key="5">
    <source>
        <dbReference type="ARBA" id="ARBA00023136"/>
    </source>
</evidence>
<keyword evidence="3" id="KW-0201">Cytochrome c-type biogenesis</keyword>
<accession>A0A7C4LK07</accession>
<organism evidence="9">
    <name type="scientific">Schlesneria paludicola</name>
    <dbReference type="NCBI Taxonomy" id="360056"/>
    <lineage>
        <taxon>Bacteria</taxon>
        <taxon>Pseudomonadati</taxon>
        <taxon>Planctomycetota</taxon>
        <taxon>Planctomycetia</taxon>
        <taxon>Planctomycetales</taxon>
        <taxon>Planctomycetaceae</taxon>
        <taxon>Schlesneria</taxon>
    </lineage>
</organism>
<evidence type="ECO:0000313" key="9">
    <source>
        <dbReference type="EMBL" id="HGT38574.1"/>
    </source>
</evidence>
<dbReference type="Pfam" id="PF02683">
    <property type="entry name" value="DsbD_TM"/>
    <property type="match status" value="1"/>
</dbReference>
<dbReference type="GO" id="GO:0017004">
    <property type="term" value="P:cytochrome complex assembly"/>
    <property type="evidence" value="ECO:0007669"/>
    <property type="project" value="UniProtKB-KW"/>
</dbReference>
<evidence type="ECO:0000256" key="7">
    <source>
        <dbReference type="SAM" id="Phobius"/>
    </source>
</evidence>
<evidence type="ECO:0000259" key="8">
    <source>
        <dbReference type="Pfam" id="PF02683"/>
    </source>
</evidence>
<dbReference type="SUPFAM" id="SSF52833">
    <property type="entry name" value="Thioredoxin-like"/>
    <property type="match status" value="1"/>
</dbReference>
<dbReference type="Gene3D" id="3.40.30.10">
    <property type="entry name" value="Glutaredoxin"/>
    <property type="match status" value="1"/>
</dbReference>
<protein>
    <submittedName>
        <fullName evidence="9">Thioredoxin family protein</fullName>
    </submittedName>
</protein>
<evidence type="ECO:0000256" key="3">
    <source>
        <dbReference type="ARBA" id="ARBA00022748"/>
    </source>
</evidence>
<feature type="domain" description="Cytochrome C biogenesis protein transmembrane" evidence="8">
    <location>
        <begin position="497"/>
        <end position="707"/>
    </location>
</feature>
<gene>
    <name evidence="9" type="ORF">ENS64_04840</name>
</gene>
<dbReference type="GO" id="GO:0016020">
    <property type="term" value="C:membrane"/>
    <property type="evidence" value="ECO:0007669"/>
    <property type="project" value="UniProtKB-SubCell"/>
</dbReference>
<feature type="transmembrane region" description="Helical" evidence="7">
    <location>
        <begin position="617"/>
        <end position="639"/>
    </location>
</feature>
<feature type="transmembrane region" description="Helical" evidence="7">
    <location>
        <begin position="687"/>
        <end position="709"/>
    </location>
</feature>
<keyword evidence="5 7" id="KW-0472">Membrane</keyword>
<sequence length="967" mass="104402">MITNAAFETTAPAPWRLAGRWGRGSQLAAPLPANWPLSRRRWSGRPRANTDVSTSPGPKQDRTVNDATRVMFNTAPCRRGQGRRLAARLGLWMCLATATAWAQPVDLNSLLGGKTSRGIPKAEFTATLAPATVRPGDEVTVSIRARLPEGYYIYGTETTFDARTRIDIQTEGLQPLDDGFTPDRPVKAVFDPDLRQEVTKHYGSVTWTRKFRVTDEAQGSVVRVSGTLNGQYCSGPEAGGQCIPVRPPFQFALTAQLQSVPSPRPPTAVHAEAARFRQVIRPVRPRQGASTPDPIEFTFQLAPATARRGDRVTLSVTAKLDAGWHTYSLTQTGAGAVPTEIELDQLRHLRPIGEGFQADRPFQARPADDAVLEEYHDQVTWSREFEVLSEQPGDYGATGTVTYAVCDARSCLPVKVVEFAVGQLTESPPAAAPDPGWPVADDAAEAPSPFAPAADGLLARGNLTDPPGALPAAAAGTATDGALRLLAKKPQDEGLLAFLVLCLGGGFFALLTPCSFPMVPITVSFFLKQSELQHKRPWLLALVYCGTIVMTFTVLGVGIAALFGVLKLNELANIAWLNAVIGGVFVLFALNMLGVFEIHVPSSVLTWSARHEGGGSYVGAIFMGLTFTLTSFTCTFAIAGGLLAGAAQGEFYWSILGMAAFGTAFAAPFFVLALVPRLIARLPKSGGWMNTVKVVLGLLELGAAVKFFSIADPKQYLFDHVVVMLLWTVLSLVTALYLLGFFRLTHDGPAGPISVFRALLGTGFAFLAGLLAIGLVMPHAGGGVLLNQILAFAPPRFEAGEGPLGPMIEHHGVEFGLDIERAIPVAEAQRQPLLLDFTGVNCANCRYMERLMGQPGWKQRIEKFVPIQLYVDVDAVPGIADTNYARRIRQRNLELFEQFFPAGGMPSYAVTTPDGRQVLATYEGAERADRAGSFTKFLDEGLLAWEQLKPRWRAAPQAKRGSEPPQS</sequence>
<keyword evidence="2 7" id="KW-0812">Transmembrane</keyword>
<feature type="transmembrane region" description="Helical" evidence="7">
    <location>
        <begin position="721"/>
        <end position="742"/>
    </location>
</feature>